<proteinExistence type="predicted"/>
<sequence>MHEPTAVILKTMTKDYKRDRTLLQSSYLFGRSFSFPIKPV</sequence>
<organism evidence="1 2">
    <name type="scientific">Pseudomonas syringae pv. solidagae</name>
    <dbReference type="NCBI Taxonomy" id="264458"/>
    <lineage>
        <taxon>Bacteria</taxon>
        <taxon>Pseudomonadati</taxon>
        <taxon>Pseudomonadota</taxon>
        <taxon>Gammaproteobacteria</taxon>
        <taxon>Pseudomonadales</taxon>
        <taxon>Pseudomonadaceae</taxon>
        <taxon>Pseudomonas</taxon>
        <taxon>Pseudomonas syringae</taxon>
    </lineage>
</organism>
<reference evidence="1 2" key="1">
    <citation type="submission" date="2018-08" db="EMBL/GenBank/DDBJ databases">
        <title>Recombination of ecologically and evolutionarily significant loci maintains genetic cohesion in the Pseudomonas syringae species complex.</title>
        <authorList>
            <person name="Dillon M."/>
            <person name="Thakur S."/>
            <person name="Almeida R.N.D."/>
            <person name="Weir B.S."/>
            <person name="Guttman D.S."/>
        </authorList>
    </citation>
    <scope>NUCLEOTIDE SEQUENCE [LARGE SCALE GENOMIC DNA]</scope>
    <source>
        <strain evidence="1 2">ICMP 16926</strain>
    </source>
</reference>
<dbReference type="Proteomes" id="UP000268096">
    <property type="component" value="Unassembled WGS sequence"/>
</dbReference>
<name>A0A3M5KWA9_PSESX</name>
<comment type="caution">
    <text evidence="1">The sequence shown here is derived from an EMBL/GenBank/DDBJ whole genome shotgun (WGS) entry which is preliminary data.</text>
</comment>
<gene>
    <name evidence="1" type="ORF">ALP48_101836</name>
</gene>
<dbReference type="AlphaFoldDB" id="A0A3M5KWA9"/>
<dbReference type="EMBL" id="RBTH01000356">
    <property type="protein sequence ID" value="RMT40047.1"/>
    <property type="molecule type" value="Genomic_DNA"/>
</dbReference>
<evidence type="ECO:0000313" key="2">
    <source>
        <dbReference type="Proteomes" id="UP000268096"/>
    </source>
</evidence>
<evidence type="ECO:0000313" key="1">
    <source>
        <dbReference type="EMBL" id="RMT40047.1"/>
    </source>
</evidence>
<protein>
    <submittedName>
        <fullName evidence="1">Uncharacterized protein</fullName>
    </submittedName>
</protein>
<accession>A0A3M5KWA9</accession>